<dbReference type="Proteomes" id="UP001595420">
    <property type="component" value="Unassembled WGS sequence"/>
</dbReference>
<comment type="caution">
    <text evidence="3">The sequence shown here is derived from an EMBL/GenBank/DDBJ whole genome shotgun (WGS) entry which is preliminary data.</text>
</comment>
<keyword evidence="3" id="KW-0966">Cell projection</keyword>
<keyword evidence="4" id="KW-1185">Reference proteome</keyword>
<evidence type="ECO:0000313" key="3">
    <source>
        <dbReference type="EMBL" id="MFC2999740.1"/>
    </source>
</evidence>
<gene>
    <name evidence="3" type="ORF">ACFOD3_07540</name>
</gene>
<keyword evidence="3" id="KW-0969">Cilium</keyword>
<reference evidence="4" key="1">
    <citation type="journal article" date="2019" name="Int. J. Syst. Evol. Microbiol.">
        <title>The Global Catalogue of Microorganisms (GCM) 10K type strain sequencing project: providing services to taxonomists for standard genome sequencing and annotation.</title>
        <authorList>
            <consortium name="The Broad Institute Genomics Platform"/>
            <consortium name="The Broad Institute Genome Sequencing Center for Infectious Disease"/>
            <person name="Wu L."/>
            <person name="Ma J."/>
        </authorList>
    </citation>
    <scope>NUCLEOTIDE SEQUENCE [LARGE SCALE GENOMIC DNA]</scope>
    <source>
        <strain evidence="4">CGMCC 1.16855</strain>
    </source>
</reference>
<feature type="domain" description="Flagellar basal body rod protein N-terminal" evidence="2">
    <location>
        <begin position="25"/>
        <end position="53"/>
    </location>
</feature>
<proteinExistence type="predicted"/>
<name>A0ABV7BUD1_9PROT</name>
<comment type="subcellular location">
    <subcellularLocation>
        <location evidence="1">Bacterial flagellum basal body</location>
    </subcellularLocation>
</comment>
<evidence type="ECO:0000256" key="1">
    <source>
        <dbReference type="ARBA" id="ARBA00004117"/>
    </source>
</evidence>
<dbReference type="InterPro" id="IPR001444">
    <property type="entry name" value="Flag_bb_rod_N"/>
</dbReference>
<organism evidence="3 4">
    <name type="scientific">Falsiroseomonas tokyonensis</name>
    <dbReference type="NCBI Taxonomy" id="430521"/>
    <lineage>
        <taxon>Bacteria</taxon>
        <taxon>Pseudomonadati</taxon>
        <taxon>Pseudomonadota</taxon>
        <taxon>Alphaproteobacteria</taxon>
        <taxon>Acetobacterales</taxon>
        <taxon>Roseomonadaceae</taxon>
        <taxon>Falsiroseomonas</taxon>
    </lineage>
</organism>
<sequence length="144" mass="15217">MDAIPPASAAPARAQPARAVGPLDLAARRVNWLDRRQAVLAQNIANADTPNYRPHDLLPFARHLAASLPPAMARTAPTHLAPRGGGQAGAPEDRQVAEAVPDGNAVSLDREAVRIAETDTAHALAMAVHRSFMGMFRLALGRQG</sequence>
<dbReference type="Pfam" id="PF00460">
    <property type="entry name" value="Flg_bb_rod"/>
    <property type="match status" value="1"/>
</dbReference>
<keyword evidence="3" id="KW-0282">Flagellum</keyword>
<evidence type="ECO:0000259" key="2">
    <source>
        <dbReference type="Pfam" id="PF00460"/>
    </source>
</evidence>
<accession>A0ABV7BUD1</accession>
<dbReference type="RefSeq" id="WP_216835827.1">
    <property type="nucleotide sequence ID" value="NZ_JAFNJS010000002.1"/>
</dbReference>
<protein>
    <submittedName>
        <fullName evidence="3">Flagellar basal body rod protein FlgB</fullName>
    </submittedName>
</protein>
<dbReference type="EMBL" id="JBHRSB010000002">
    <property type="protein sequence ID" value="MFC2999740.1"/>
    <property type="molecule type" value="Genomic_DNA"/>
</dbReference>
<evidence type="ECO:0000313" key="4">
    <source>
        <dbReference type="Proteomes" id="UP001595420"/>
    </source>
</evidence>